<accession>A0A7C9CA61</accession>
<reference evidence="2" key="2">
    <citation type="submission" date="2020-07" db="EMBL/GenBank/DDBJ databases">
        <authorList>
            <person name="Vera ALvarez R."/>
            <person name="Arias-Moreno D.M."/>
            <person name="Jimenez-Jacinto V."/>
            <person name="Jimenez-Bremont J.F."/>
            <person name="Swaminathan K."/>
            <person name="Moose S.P."/>
            <person name="Guerrero-Gonzalez M.L."/>
            <person name="Marino-Ramirez L."/>
            <person name="Landsman D."/>
            <person name="Rodriguez-Kessler M."/>
            <person name="Delgado-Sanchez P."/>
        </authorList>
    </citation>
    <scope>NUCLEOTIDE SEQUENCE</scope>
    <source>
        <tissue evidence="2">Cladode</tissue>
    </source>
</reference>
<sequence length="120" mass="13370">MEAMQMTREGIRVRLSRQLSPRNPTRVMVASATTLASVPASVESSPPLYVPRESLDDITRERSDRFTPSRTSAETNMTNPEITYCGTVYLTITLKLNRMPTQTITSDANNICLSSNMLLT</sequence>
<feature type="compositionally biased region" description="Basic and acidic residues" evidence="1">
    <location>
        <begin position="53"/>
        <end position="67"/>
    </location>
</feature>
<dbReference type="EMBL" id="GISG01000708">
    <property type="protein sequence ID" value="MBA4614082.1"/>
    <property type="molecule type" value="Transcribed_RNA"/>
</dbReference>
<organism evidence="2">
    <name type="scientific">Opuntia streptacantha</name>
    <name type="common">Prickly pear cactus</name>
    <name type="synonym">Opuntia cardona</name>
    <dbReference type="NCBI Taxonomy" id="393608"/>
    <lineage>
        <taxon>Eukaryota</taxon>
        <taxon>Viridiplantae</taxon>
        <taxon>Streptophyta</taxon>
        <taxon>Embryophyta</taxon>
        <taxon>Tracheophyta</taxon>
        <taxon>Spermatophyta</taxon>
        <taxon>Magnoliopsida</taxon>
        <taxon>eudicotyledons</taxon>
        <taxon>Gunneridae</taxon>
        <taxon>Pentapetalae</taxon>
        <taxon>Caryophyllales</taxon>
        <taxon>Cactineae</taxon>
        <taxon>Cactaceae</taxon>
        <taxon>Opuntioideae</taxon>
        <taxon>Opuntia</taxon>
    </lineage>
</organism>
<name>A0A7C9CA61_OPUST</name>
<feature type="region of interest" description="Disordered" evidence="1">
    <location>
        <begin position="40"/>
        <end position="78"/>
    </location>
</feature>
<reference evidence="2" key="1">
    <citation type="journal article" date="2013" name="J. Plant Res.">
        <title>Effect of fungi and light on seed germination of three Opuntia species from semiarid lands of central Mexico.</title>
        <authorList>
            <person name="Delgado-Sanchez P."/>
            <person name="Jimenez-Bremont J.F."/>
            <person name="Guerrero-Gonzalez Mde L."/>
            <person name="Flores J."/>
        </authorList>
    </citation>
    <scope>NUCLEOTIDE SEQUENCE</scope>
    <source>
        <tissue evidence="2">Cladode</tissue>
    </source>
</reference>
<evidence type="ECO:0000313" key="2">
    <source>
        <dbReference type="EMBL" id="MBA4614082.1"/>
    </source>
</evidence>
<evidence type="ECO:0000256" key="1">
    <source>
        <dbReference type="SAM" id="MobiDB-lite"/>
    </source>
</evidence>
<proteinExistence type="predicted"/>
<dbReference type="AlphaFoldDB" id="A0A7C9CA61"/>
<protein>
    <submittedName>
        <fullName evidence="2">Uncharacterized protein</fullName>
    </submittedName>
</protein>
<feature type="compositionally biased region" description="Polar residues" evidence="1">
    <location>
        <begin position="68"/>
        <end position="78"/>
    </location>
</feature>